<evidence type="ECO:0000256" key="2">
    <source>
        <dbReference type="ARBA" id="ARBA00022840"/>
    </source>
</evidence>
<gene>
    <name evidence="5" type="ORF">G0Q06_05205</name>
</gene>
<comment type="caution">
    <text evidence="5">The sequence shown here is derived from an EMBL/GenBank/DDBJ whole genome shotgun (WGS) entry which is preliminary data.</text>
</comment>
<dbReference type="Pfam" id="PF14490">
    <property type="entry name" value="HHH_RecD2"/>
    <property type="match status" value="1"/>
</dbReference>
<dbReference type="GO" id="GO:0003677">
    <property type="term" value="F:DNA binding"/>
    <property type="evidence" value="ECO:0007669"/>
    <property type="project" value="InterPro"/>
</dbReference>
<feature type="domain" description="Helix-hairpin-helix DNA-binding motif class 1" evidence="3">
    <location>
        <begin position="192"/>
        <end position="211"/>
    </location>
</feature>
<dbReference type="PANTHER" id="PTHR43788">
    <property type="entry name" value="DNA2/NAM7 HELICASE FAMILY MEMBER"/>
    <property type="match status" value="1"/>
</dbReference>
<dbReference type="SMART" id="SM00278">
    <property type="entry name" value="HhH1"/>
    <property type="match status" value="3"/>
</dbReference>
<dbReference type="CDD" id="cd17933">
    <property type="entry name" value="DEXSc_RecD-like"/>
    <property type="match status" value="1"/>
</dbReference>
<dbReference type="GO" id="GO:0043139">
    <property type="term" value="F:5'-3' DNA helicase activity"/>
    <property type="evidence" value="ECO:0007669"/>
    <property type="project" value="InterPro"/>
</dbReference>
<dbReference type="Gene3D" id="1.10.150.20">
    <property type="entry name" value="5' to 3' exonuclease, C-terminal subdomain"/>
    <property type="match status" value="1"/>
</dbReference>
<dbReference type="Gene3D" id="2.30.30.940">
    <property type="match status" value="1"/>
</dbReference>
<evidence type="ECO:0000259" key="3">
    <source>
        <dbReference type="SMART" id="SM00278"/>
    </source>
</evidence>
<evidence type="ECO:0000256" key="1">
    <source>
        <dbReference type="ARBA" id="ARBA00022741"/>
    </source>
</evidence>
<evidence type="ECO:0000313" key="5">
    <source>
        <dbReference type="EMBL" id="NDV61842.1"/>
    </source>
</evidence>
<sequence length="737" mass="81784">MAGQGQNSPIHPDSLNGVLERIIYSNPENQFCVGELREESGLTHTVTGVMPNVQCGETLELTGNWETHRQHGRQFKVESCSSTLPASVYGIRKYLGSGLVPGIGKTYARKIVEAFGNETFDIIENHSARLREVEGIGPKRVHEIKNAWDTQRASREVMLFLQTYGVSVRNCLRLVKRYGNQAKAILLEDPYTTAREIDGIGFKTADQIARNLGFGFSSRERIEAGLLHVLKDKESEGHTALPRQFLVEEAHRLLEVEIQDIEPHLGTLVDGQHMVPAGGTDFLQLPVNQMREKTIARQVMRLKETASCLPAIKVDVAIDWAQERSRISFSPEQADGLRKALSSKISILTGGPGTGKTTILRSLVEILSAKKVRLALASPTGRAAQRLSESARHPASTLHRLLKFDPAKGGFTMNEDHPLNCHYVIIDEASMLDTGLASAMFRSIPSDAHLLLVGDVNQLPSVGAGNVLNDLIQHADIPVVRLQQVYRQREESNIVTTAHALLGGRASPPRTANSLTDLDSRWDLQFIPAPDPGECLNLIEELISKWIPQRLKRVDPIRDVQILAPMHRGVTGIRQINLTMQKRLNPGAKGVAFGDTLYSIGDRVIQTRNNYDKNIFNGDMGTVTAVHPEAGTIAVEFDGRVIDLERMELIDIDLAYAISVHKSQGSEFPVVVCPILKQHYVLLQRNLLYTAITRGRRKVFVVGDPVAWAMAVNNNEQRERFTALPLQLKPDWVPDEK</sequence>
<name>A0A6B2M0B5_9BACT</name>
<dbReference type="Gene3D" id="1.10.10.2220">
    <property type="match status" value="1"/>
</dbReference>
<keyword evidence="2" id="KW-0067">ATP-binding</keyword>
<evidence type="ECO:0000313" key="6">
    <source>
        <dbReference type="Proteomes" id="UP000478417"/>
    </source>
</evidence>
<dbReference type="GO" id="GO:0009338">
    <property type="term" value="C:exodeoxyribonuclease V complex"/>
    <property type="evidence" value="ECO:0007669"/>
    <property type="project" value="TreeGrafter"/>
</dbReference>
<dbReference type="Pfam" id="PF23139">
    <property type="entry name" value="OB_YrrC"/>
    <property type="match status" value="1"/>
</dbReference>
<proteinExistence type="inferred from homology"/>
<feature type="domain" description="Helix-hairpin-helix DNA-binding motif class 1" evidence="3">
    <location>
        <begin position="100"/>
        <end position="114"/>
    </location>
</feature>
<dbReference type="Proteomes" id="UP000478417">
    <property type="component" value="Unassembled WGS sequence"/>
</dbReference>
<dbReference type="SMART" id="SM00382">
    <property type="entry name" value="AAA"/>
    <property type="match status" value="1"/>
</dbReference>
<dbReference type="InterPro" id="IPR055446">
    <property type="entry name" value="RecD2_N_OB"/>
</dbReference>
<dbReference type="InterPro" id="IPR027417">
    <property type="entry name" value="P-loop_NTPase"/>
</dbReference>
<reference evidence="5 6" key="1">
    <citation type="submission" date="2020-02" db="EMBL/GenBank/DDBJ databases">
        <title>Albibacoteraceae fam. nov., the first described family within the subdivision 4 Verrucomicrobia.</title>
        <authorList>
            <person name="Xi F."/>
        </authorList>
    </citation>
    <scope>NUCLEOTIDE SEQUENCE [LARGE SCALE GENOMIC DNA]</scope>
    <source>
        <strain evidence="5 6">CK1056</strain>
    </source>
</reference>
<dbReference type="NCBIfam" id="TIGR01448">
    <property type="entry name" value="recD_rel"/>
    <property type="match status" value="1"/>
</dbReference>
<feature type="domain" description="Helix-hairpin-helix DNA-binding motif class 1" evidence="3">
    <location>
        <begin position="128"/>
        <end position="147"/>
    </location>
</feature>
<dbReference type="SUPFAM" id="SSF47781">
    <property type="entry name" value="RuvA domain 2-like"/>
    <property type="match status" value="1"/>
</dbReference>
<dbReference type="InterPro" id="IPR029493">
    <property type="entry name" value="RecD2-like_HHH"/>
</dbReference>
<dbReference type="InterPro" id="IPR027785">
    <property type="entry name" value="UvrD-like_helicase_C"/>
</dbReference>
<dbReference type="RefSeq" id="WP_163963134.1">
    <property type="nucleotide sequence ID" value="NZ_JAAGNX010000001.1"/>
</dbReference>
<dbReference type="InterPro" id="IPR003583">
    <property type="entry name" value="Hlx-hairpin-Hlx_DNA-bd_motif"/>
</dbReference>
<dbReference type="SUPFAM" id="SSF52540">
    <property type="entry name" value="P-loop containing nucleoside triphosphate hydrolases"/>
    <property type="match status" value="2"/>
</dbReference>
<keyword evidence="1" id="KW-0547">Nucleotide-binding</keyword>
<protein>
    <submittedName>
        <fullName evidence="5">ATP-dependent RecD-like DNA helicase</fullName>
    </submittedName>
</protein>
<keyword evidence="5" id="KW-0378">Hydrolase</keyword>
<dbReference type="GO" id="GO:0006281">
    <property type="term" value="P:DNA repair"/>
    <property type="evidence" value="ECO:0007669"/>
    <property type="project" value="InterPro"/>
</dbReference>
<dbReference type="InterPro" id="IPR010994">
    <property type="entry name" value="RuvA_2-like"/>
</dbReference>
<feature type="domain" description="AAA+ ATPase" evidence="4">
    <location>
        <begin position="342"/>
        <end position="490"/>
    </location>
</feature>
<keyword evidence="5" id="KW-0347">Helicase</keyword>
<dbReference type="InterPro" id="IPR050534">
    <property type="entry name" value="Coronavir_polyprotein_1ab"/>
</dbReference>
<dbReference type="Pfam" id="PF13538">
    <property type="entry name" value="UvrD_C_2"/>
    <property type="match status" value="1"/>
</dbReference>
<dbReference type="GO" id="GO:0017116">
    <property type="term" value="F:single-stranded DNA helicase activity"/>
    <property type="evidence" value="ECO:0007669"/>
    <property type="project" value="TreeGrafter"/>
</dbReference>
<dbReference type="GO" id="GO:0006310">
    <property type="term" value="P:DNA recombination"/>
    <property type="evidence" value="ECO:0007669"/>
    <property type="project" value="InterPro"/>
</dbReference>
<accession>A0A6B2M0B5</accession>
<dbReference type="AlphaFoldDB" id="A0A6B2M0B5"/>
<dbReference type="Gene3D" id="3.40.50.300">
    <property type="entry name" value="P-loop containing nucleotide triphosphate hydrolases"/>
    <property type="match status" value="2"/>
</dbReference>
<dbReference type="EMBL" id="JAAGNX010000001">
    <property type="protein sequence ID" value="NDV61842.1"/>
    <property type="molecule type" value="Genomic_DNA"/>
</dbReference>
<organism evidence="5 6">
    <name type="scientific">Oceanipulchritudo coccoides</name>
    <dbReference type="NCBI Taxonomy" id="2706888"/>
    <lineage>
        <taxon>Bacteria</taxon>
        <taxon>Pseudomonadati</taxon>
        <taxon>Verrucomicrobiota</taxon>
        <taxon>Opitutia</taxon>
        <taxon>Puniceicoccales</taxon>
        <taxon>Oceanipulchritudinaceae</taxon>
        <taxon>Oceanipulchritudo</taxon>
    </lineage>
</organism>
<dbReference type="InterPro" id="IPR003593">
    <property type="entry name" value="AAA+_ATPase"/>
</dbReference>
<dbReference type="CDD" id="cd18809">
    <property type="entry name" value="SF1_C_RecD"/>
    <property type="match status" value="1"/>
</dbReference>
<evidence type="ECO:0000259" key="4">
    <source>
        <dbReference type="SMART" id="SM00382"/>
    </source>
</evidence>
<dbReference type="Pfam" id="PF18335">
    <property type="entry name" value="SH3_13"/>
    <property type="match status" value="1"/>
</dbReference>
<dbReference type="PANTHER" id="PTHR43788:SF6">
    <property type="entry name" value="DNA HELICASE B"/>
    <property type="match status" value="1"/>
</dbReference>
<keyword evidence="6" id="KW-1185">Reference proteome</keyword>
<dbReference type="HAMAP" id="MF_01488">
    <property type="entry name" value="RecD2"/>
    <property type="match status" value="1"/>
</dbReference>
<dbReference type="InterPro" id="IPR041451">
    <property type="entry name" value="RecD2_SH13"/>
</dbReference>
<dbReference type="GO" id="GO:0005524">
    <property type="term" value="F:ATP binding"/>
    <property type="evidence" value="ECO:0007669"/>
    <property type="project" value="UniProtKB-KW"/>
</dbReference>
<dbReference type="Pfam" id="PF13604">
    <property type="entry name" value="AAA_30"/>
    <property type="match status" value="1"/>
</dbReference>
<dbReference type="Pfam" id="PF14520">
    <property type="entry name" value="HHH_5"/>
    <property type="match status" value="1"/>
</dbReference>
<dbReference type="InterPro" id="IPR006345">
    <property type="entry name" value="RecD2"/>
</dbReference>